<keyword evidence="2" id="KW-1185">Reference proteome</keyword>
<name>A0AA39KNC7_MICHY</name>
<accession>A0AA39KNC7</accession>
<proteinExistence type="predicted"/>
<dbReference type="AlphaFoldDB" id="A0AA39KNC7"/>
<reference evidence="1" key="2">
    <citation type="submission" date="2023-03" db="EMBL/GenBank/DDBJ databases">
        <authorList>
            <person name="Inwood S.N."/>
            <person name="Skelly J.G."/>
            <person name="Guhlin J."/>
            <person name="Harrop T.W.R."/>
            <person name="Goldson S.G."/>
            <person name="Dearden P.K."/>
        </authorList>
    </citation>
    <scope>NUCLEOTIDE SEQUENCE</scope>
    <source>
        <strain evidence="1">Lincoln</strain>
        <tissue evidence="1">Whole body</tissue>
    </source>
</reference>
<evidence type="ECO:0000313" key="2">
    <source>
        <dbReference type="Proteomes" id="UP001168972"/>
    </source>
</evidence>
<evidence type="ECO:0000313" key="1">
    <source>
        <dbReference type="EMBL" id="KAK0167799.1"/>
    </source>
</evidence>
<reference evidence="1" key="1">
    <citation type="journal article" date="2023" name="bioRxiv">
        <title>Scaffold-level genome assemblies of two parasitoid biocontrol wasps reveal the parthenogenesis mechanism and an associated novel virus.</title>
        <authorList>
            <person name="Inwood S."/>
            <person name="Skelly J."/>
            <person name="Guhlin J."/>
            <person name="Harrop T."/>
            <person name="Goldson S."/>
            <person name="Dearden P."/>
        </authorList>
    </citation>
    <scope>NUCLEOTIDE SEQUENCE</scope>
    <source>
        <strain evidence="1">Lincoln</strain>
        <tissue evidence="1">Whole body</tissue>
    </source>
</reference>
<gene>
    <name evidence="1" type="ORF">PV327_001661</name>
</gene>
<organism evidence="1 2">
    <name type="scientific">Microctonus hyperodae</name>
    <name type="common">Parasitoid wasp</name>
    <dbReference type="NCBI Taxonomy" id="165561"/>
    <lineage>
        <taxon>Eukaryota</taxon>
        <taxon>Metazoa</taxon>
        <taxon>Ecdysozoa</taxon>
        <taxon>Arthropoda</taxon>
        <taxon>Hexapoda</taxon>
        <taxon>Insecta</taxon>
        <taxon>Pterygota</taxon>
        <taxon>Neoptera</taxon>
        <taxon>Endopterygota</taxon>
        <taxon>Hymenoptera</taxon>
        <taxon>Apocrita</taxon>
        <taxon>Ichneumonoidea</taxon>
        <taxon>Braconidae</taxon>
        <taxon>Euphorinae</taxon>
        <taxon>Microctonus</taxon>
    </lineage>
</organism>
<sequence>MNATNLYAQLFKFTSTGSSPIMNIPLQSECLQFLVRSSIEGIQCSLKEWFSVDFNDTRSFLTLITVNSYKPHVPRTPEHDDIKDTILLNEIETWKGKKEKYIKCGKCNTTCVFHVNFYPFVSFLKISIKIM</sequence>
<dbReference type="Proteomes" id="UP001168972">
    <property type="component" value="Unassembled WGS sequence"/>
</dbReference>
<comment type="caution">
    <text evidence="1">The sequence shown here is derived from an EMBL/GenBank/DDBJ whole genome shotgun (WGS) entry which is preliminary data.</text>
</comment>
<protein>
    <submittedName>
        <fullName evidence="1">Uncharacterized protein</fullName>
    </submittedName>
</protein>
<dbReference type="EMBL" id="JAQQBR010001831">
    <property type="protein sequence ID" value="KAK0167799.1"/>
    <property type="molecule type" value="Genomic_DNA"/>
</dbReference>